<feature type="region of interest" description="Disordered" evidence="1">
    <location>
        <begin position="240"/>
        <end position="326"/>
    </location>
</feature>
<feature type="compositionally biased region" description="Polar residues" evidence="1">
    <location>
        <begin position="304"/>
        <end position="324"/>
    </location>
</feature>
<proteinExistence type="predicted"/>
<dbReference type="AlphaFoldDB" id="A0A6A6TEV9"/>
<sequence>MGRLVRGTKTAESFGNRFTERTLDTRNEQKTKQKYALERLKTNRAAKTATDASEQDFSPDHDERVQPTGVHKNIQETISRYKFKRFQDKLRQKLDRKVDLKAIKVMLFKSKSPKPPFRVVTENNGVVVAKRQLPSEDYDDQQWILIKHERDVARNPFSNNTVIKWRRLDKLNVVRSRMVATYKARHTEFQRLDGSHGVFQWDGYGMNKPSKDGQKLQNVEKFPAIFEDIRFPSKAVTAGLPKRKGTIRPPTLAPPAPSTHASRAAEKSRNKRTHAAAFIHQPVSTSSPVPQKRAKVQHLPPGQPSNRYKLSQAKSCKSPHNPNDSRMKVLAKAPISRNDNKPIVPQRRAAGPSKILQGSLPQKRKGNADTKLRDEAFKQMLTTPAKSMLANKCGDAKFWCQNPRFLNPKIRKVKVSKTN</sequence>
<dbReference type="EMBL" id="MU004314">
    <property type="protein sequence ID" value="KAF2658519.1"/>
    <property type="molecule type" value="Genomic_DNA"/>
</dbReference>
<name>A0A6A6TEV9_9PLEO</name>
<dbReference type="Proteomes" id="UP000799324">
    <property type="component" value="Unassembled WGS sequence"/>
</dbReference>
<protein>
    <submittedName>
        <fullName evidence="2">Uncharacterized protein</fullName>
    </submittedName>
</protein>
<accession>A0A6A6TEV9</accession>
<gene>
    <name evidence="2" type="ORF">K491DRAFT_676339</name>
</gene>
<keyword evidence="3" id="KW-1185">Reference proteome</keyword>
<evidence type="ECO:0000313" key="2">
    <source>
        <dbReference type="EMBL" id="KAF2658519.1"/>
    </source>
</evidence>
<evidence type="ECO:0000313" key="3">
    <source>
        <dbReference type="Proteomes" id="UP000799324"/>
    </source>
</evidence>
<evidence type="ECO:0000256" key="1">
    <source>
        <dbReference type="SAM" id="MobiDB-lite"/>
    </source>
</evidence>
<feature type="region of interest" description="Disordered" evidence="1">
    <location>
        <begin position="42"/>
        <end position="67"/>
    </location>
</feature>
<reference evidence="2" key="1">
    <citation type="journal article" date="2020" name="Stud. Mycol.">
        <title>101 Dothideomycetes genomes: a test case for predicting lifestyles and emergence of pathogens.</title>
        <authorList>
            <person name="Haridas S."/>
            <person name="Albert R."/>
            <person name="Binder M."/>
            <person name="Bloem J."/>
            <person name="Labutti K."/>
            <person name="Salamov A."/>
            <person name="Andreopoulos B."/>
            <person name="Baker S."/>
            <person name="Barry K."/>
            <person name="Bills G."/>
            <person name="Bluhm B."/>
            <person name="Cannon C."/>
            <person name="Castanera R."/>
            <person name="Culley D."/>
            <person name="Daum C."/>
            <person name="Ezra D."/>
            <person name="Gonzalez J."/>
            <person name="Henrissat B."/>
            <person name="Kuo A."/>
            <person name="Liang C."/>
            <person name="Lipzen A."/>
            <person name="Lutzoni F."/>
            <person name="Magnuson J."/>
            <person name="Mondo S."/>
            <person name="Nolan M."/>
            <person name="Ohm R."/>
            <person name="Pangilinan J."/>
            <person name="Park H.-J."/>
            <person name="Ramirez L."/>
            <person name="Alfaro M."/>
            <person name="Sun H."/>
            <person name="Tritt A."/>
            <person name="Yoshinaga Y."/>
            <person name="Zwiers L.-H."/>
            <person name="Turgeon B."/>
            <person name="Goodwin S."/>
            <person name="Spatafora J."/>
            <person name="Crous P."/>
            <person name="Grigoriev I."/>
        </authorList>
    </citation>
    <scope>NUCLEOTIDE SEQUENCE</scope>
    <source>
        <strain evidence="2">CBS 122681</strain>
    </source>
</reference>
<organism evidence="2 3">
    <name type="scientific">Lophiostoma macrostomum CBS 122681</name>
    <dbReference type="NCBI Taxonomy" id="1314788"/>
    <lineage>
        <taxon>Eukaryota</taxon>
        <taxon>Fungi</taxon>
        <taxon>Dikarya</taxon>
        <taxon>Ascomycota</taxon>
        <taxon>Pezizomycotina</taxon>
        <taxon>Dothideomycetes</taxon>
        <taxon>Pleosporomycetidae</taxon>
        <taxon>Pleosporales</taxon>
        <taxon>Lophiostomataceae</taxon>
        <taxon>Lophiostoma</taxon>
    </lineage>
</organism>